<dbReference type="Pfam" id="PF00622">
    <property type="entry name" value="SPRY"/>
    <property type="match status" value="1"/>
</dbReference>
<dbReference type="SMART" id="SM00668">
    <property type="entry name" value="CTLH"/>
    <property type="match status" value="1"/>
</dbReference>
<feature type="compositionally biased region" description="Low complexity" evidence="2">
    <location>
        <begin position="482"/>
        <end position="495"/>
    </location>
</feature>
<feature type="domain" description="CTLH" evidence="4">
    <location>
        <begin position="422"/>
        <end position="479"/>
    </location>
</feature>
<accession>F0XEQ8</accession>
<dbReference type="InterPro" id="IPR003877">
    <property type="entry name" value="SPRY_dom"/>
</dbReference>
<sequence>MSDPYQIPPSAFQDDPTSNLSGFNLRRSSYASVASGPGSFARSGANFAQLLNPTSSVTVDGSDGSGNGASNINSSSSLRGPYGADTEGRGSFEASGGGLYQILGTRNTQLPSFSHAFEHLLCAPPFETYTTASMAFDVVEKSPGTALLDDDEAMTPLPSRWDKKDKPQSGLEVLSGGLDVKYMASSLKGTGDREQDLCSIRADHYMPPQCGIYYFEVTVLGKHKGESTVGIGFSDASASLTRQPGWEPKSWGYHSDDGNIFYANSQGKSYGPPFGPGDVVGCGVNFRTGAAFYTKNGENQGVAFPDIRGSNLKLFPTVGLKKSGEHIRVNFGQSPFTFDIDGMMKEERNLIDAQIRNTGTKGLAPHLGETELIQQLVLQFLQHDGYVETARAFADEIREEKASLNLNPANVVKGISITDDEDANNRQRIRRAILEGDIDRALKLTKFYYPHVLEANEQVYFRLRCRKFVEMIRKEAELNLVGRSSSSNGGISTASAVVSGSGKQSNGRGRTDSHLSQQDMDIDDIDMVEDGTDGLPPSQSVVDEAIAYGQALQSEYINDARSEIRSALGEIFSLLAYTNPLKEKGVAHLLDQRGRVAVAEELNSAILQSLGKSSRAALENLYAQTSVLLEDIRQDGGPGSFVTIQGVVDRIPSSSNY</sequence>
<reference evidence="5 6" key="1">
    <citation type="journal article" date="2011" name="Proc. Natl. Acad. Sci. U.S.A.">
        <title>Genome and transcriptome analyses of the mountain pine beetle-fungal symbiont Grosmannia clavigera, a lodgepole pine pathogen.</title>
        <authorList>
            <person name="DiGuistini S."/>
            <person name="Wang Y."/>
            <person name="Liao N.Y."/>
            <person name="Taylor G."/>
            <person name="Tanguay P."/>
            <person name="Feau N."/>
            <person name="Henrissat B."/>
            <person name="Chan S.K."/>
            <person name="Hesse-Orce U."/>
            <person name="Alamouti S.M."/>
            <person name="Tsui C.K.M."/>
            <person name="Docking R.T."/>
            <person name="Levasseur A."/>
            <person name="Haridas S."/>
            <person name="Robertson G."/>
            <person name="Birol I."/>
            <person name="Holt R.A."/>
            <person name="Marra M.A."/>
            <person name="Hamelin R.C."/>
            <person name="Hirst M."/>
            <person name="Jones S.J.M."/>
            <person name="Bohlmann J."/>
            <person name="Breuil C."/>
        </authorList>
    </citation>
    <scope>NUCLEOTIDE SEQUENCE [LARGE SCALE GENOMIC DNA]</scope>
    <source>
        <strain evidence="6">kw1407 / UAMH 11150</strain>
    </source>
</reference>
<dbReference type="InterPro" id="IPR013320">
    <property type="entry name" value="ConA-like_dom_sf"/>
</dbReference>
<dbReference type="InterPro" id="IPR024964">
    <property type="entry name" value="CTLH/CRA"/>
</dbReference>
<dbReference type="InParanoid" id="F0XEQ8"/>
<feature type="region of interest" description="Disordered" evidence="2">
    <location>
        <begin position="58"/>
        <end position="90"/>
    </location>
</feature>
<dbReference type="STRING" id="655863.F0XEQ8"/>
<feature type="compositionally biased region" description="Low complexity" evidence="2">
    <location>
        <begin position="58"/>
        <end position="77"/>
    </location>
</feature>
<evidence type="ECO:0000313" key="5">
    <source>
        <dbReference type="EMBL" id="EFX04282.1"/>
    </source>
</evidence>
<proteinExistence type="predicted"/>
<dbReference type="Pfam" id="PF10607">
    <property type="entry name" value="CTLH"/>
    <property type="match status" value="1"/>
</dbReference>
<dbReference type="RefSeq" id="XP_014173764.1">
    <property type="nucleotide sequence ID" value="XM_014318289.1"/>
</dbReference>
<feature type="compositionally biased region" description="Polar residues" evidence="2">
    <location>
        <begin position="496"/>
        <end position="508"/>
    </location>
</feature>
<dbReference type="InterPro" id="IPR043136">
    <property type="entry name" value="B30.2/SPRY_sf"/>
</dbReference>
<dbReference type="Pfam" id="PF08513">
    <property type="entry name" value="LisH"/>
    <property type="match status" value="1"/>
</dbReference>
<dbReference type="PROSITE" id="PS50896">
    <property type="entry name" value="LISH"/>
    <property type="match status" value="1"/>
</dbReference>
<gene>
    <name evidence="5" type="ORF">CMQ_1210</name>
</gene>
<dbReference type="PROSITE" id="PS50897">
    <property type="entry name" value="CTLH"/>
    <property type="match status" value="1"/>
</dbReference>
<evidence type="ECO:0000313" key="6">
    <source>
        <dbReference type="Proteomes" id="UP000007796"/>
    </source>
</evidence>
<dbReference type="InterPro" id="IPR035782">
    <property type="entry name" value="SPRY_RanBP9/10"/>
</dbReference>
<name>F0XEQ8_GROCL</name>
<organism evidence="6">
    <name type="scientific">Grosmannia clavigera (strain kw1407 / UAMH 11150)</name>
    <name type="common">Blue stain fungus</name>
    <name type="synonym">Graphiocladiella clavigera</name>
    <dbReference type="NCBI Taxonomy" id="655863"/>
    <lineage>
        <taxon>Eukaryota</taxon>
        <taxon>Fungi</taxon>
        <taxon>Dikarya</taxon>
        <taxon>Ascomycota</taxon>
        <taxon>Pezizomycotina</taxon>
        <taxon>Sordariomycetes</taxon>
        <taxon>Sordariomycetidae</taxon>
        <taxon>Ophiostomatales</taxon>
        <taxon>Ophiostomataceae</taxon>
        <taxon>Leptographium</taxon>
    </lineage>
</organism>
<dbReference type="Proteomes" id="UP000007796">
    <property type="component" value="Unassembled WGS sequence"/>
</dbReference>
<dbReference type="SUPFAM" id="SSF49899">
    <property type="entry name" value="Concanavalin A-like lectins/glucanases"/>
    <property type="match status" value="1"/>
</dbReference>
<dbReference type="InterPro" id="IPR013144">
    <property type="entry name" value="CRA_dom"/>
</dbReference>
<dbReference type="SMART" id="SM00667">
    <property type="entry name" value="LisH"/>
    <property type="match status" value="1"/>
</dbReference>
<feature type="domain" description="B30.2/SPRY" evidence="3">
    <location>
        <begin position="139"/>
        <end position="336"/>
    </location>
</feature>
<dbReference type="AlphaFoldDB" id="F0XEQ8"/>
<dbReference type="eggNOG" id="KOG1477">
    <property type="taxonomic scope" value="Eukaryota"/>
</dbReference>
<evidence type="ECO:0000259" key="3">
    <source>
        <dbReference type="PROSITE" id="PS50188"/>
    </source>
</evidence>
<dbReference type="InterPro" id="IPR006595">
    <property type="entry name" value="CTLH_C"/>
</dbReference>
<feature type="region of interest" description="Disordered" evidence="2">
    <location>
        <begin position="482"/>
        <end position="519"/>
    </location>
</feature>
<comment type="function">
    <text evidence="1">Involved in the proteasome-dependent degradation of fructose-1,6-bisphosphatase.</text>
</comment>
<dbReference type="OrthoDB" id="25503at2759"/>
<dbReference type="PROSITE" id="PS50188">
    <property type="entry name" value="B302_SPRY"/>
    <property type="match status" value="1"/>
</dbReference>
<evidence type="ECO:0000256" key="1">
    <source>
        <dbReference type="ARBA" id="ARBA00002343"/>
    </source>
</evidence>
<dbReference type="PANTHER" id="PTHR12864">
    <property type="entry name" value="RAN BINDING PROTEIN 9-RELATED"/>
    <property type="match status" value="1"/>
</dbReference>
<dbReference type="InterPro" id="IPR001870">
    <property type="entry name" value="B30.2/SPRY"/>
</dbReference>
<dbReference type="EMBL" id="GL629765">
    <property type="protein sequence ID" value="EFX04282.1"/>
    <property type="molecule type" value="Genomic_DNA"/>
</dbReference>
<dbReference type="SMART" id="SM00757">
    <property type="entry name" value="CRA"/>
    <property type="match status" value="1"/>
</dbReference>
<protein>
    <submittedName>
        <fullName evidence="5">Ran-binding protein</fullName>
    </submittedName>
</protein>
<dbReference type="SMART" id="SM00449">
    <property type="entry name" value="SPRY"/>
    <property type="match status" value="1"/>
</dbReference>
<dbReference type="Gene3D" id="2.60.120.920">
    <property type="match status" value="1"/>
</dbReference>
<evidence type="ECO:0000256" key="2">
    <source>
        <dbReference type="SAM" id="MobiDB-lite"/>
    </source>
</evidence>
<dbReference type="GeneID" id="25974064"/>
<keyword evidence="6" id="KW-1185">Reference proteome</keyword>
<dbReference type="InterPro" id="IPR006594">
    <property type="entry name" value="LisH"/>
</dbReference>
<dbReference type="InterPro" id="IPR050618">
    <property type="entry name" value="Ubq-SigPath_Reg"/>
</dbReference>
<dbReference type="CDD" id="cd12909">
    <property type="entry name" value="SPRY_RanBP9_10"/>
    <property type="match status" value="1"/>
</dbReference>
<evidence type="ECO:0000259" key="4">
    <source>
        <dbReference type="PROSITE" id="PS50897"/>
    </source>
</evidence>
<dbReference type="HOGENOM" id="CLU_009129_2_0_1"/>